<keyword evidence="1" id="KW-0732">Signal</keyword>
<gene>
    <name evidence="2" type="ORF">B0H63DRAFT_479550</name>
</gene>
<accession>A0AAE0KKU1</accession>
<comment type="caution">
    <text evidence="2">The sequence shown here is derived from an EMBL/GenBank/DDBJ whole genome shotgun (WGS) entry which is preliminary data.</text>
</comment>
<proteinExistence type="predicted"/>
<reference evidence="2" key="1">
    <citation type="journal article" date="2023" name="Mol. Phylogenet. Evol.">
        <title>Genome-scale phylogeny and comparative genomics of the fungal order Sordariales.</title>
        <authorList>
            <person name="Hensen N."/>
            <person name="Bonometti L."/>
            <person name="Westerberg I."/>
            <person name="Brannstrom I.O."/>
            <person name="Guillou S."/>
            <person name="Cros-Aarteil S."/>
            <person name="Calhoun S."/>
            <person name="Haridas S."/>
            <person name="Kuo A."/>
            <person name="Mondo S."/>
            <person name="Pangilinan J."/>
            <person name="Riley R."/>
            <person name="LaButti K."/>
            <person name="Andreopoulos B."/>
            <person name="Lipzen A."/>
            <person name="Chen C."/>
            <person name="Yan M."/>
            <person name="Daum C."/>
            <person name="Ng V."/>
            <person name="Clum A."/>
            <person name="Steindorff A."/>
            <person name="Ohm R.A."/>
            <person name="Martin F."/>
            <person name="Silar P."/>
            <person name="Natvig D.O."/>
            <person name="Lalanne C."/>
            <person name="Gautier V."/>
            <person name="Ament-Velasquez S.L."/>
            <person name="Kruys A."/>
            <person name="Hutchinson M.I."/>
            <person name="Powell A.J."/>
            <person name="Barry K."/>
            <person name="Miller A.N."/>
            <person name="Grigoriev I.V."/>
            <person name="Debuchy R."/>
            <person name="Gladieux P."/>
            <person name="Hiltunen Thoren M."/>
            <person name="Johannesson H."/>
        </authorList>
    </citation>
    <scope>NUCLEOTIDE SEQUENCE</scope>
    <source>
        <strain evidence="2">CBS 232.78</strain>
    </source>
</reference>
<dbReference type="AlphaFoldDB" id="A0AAE0KKU1"/>
<dbReference type="Proteomes" id="UP001285441">
    <property type="component" value="Unassembled WGS sequence"/>
</dbReference>
<organism evidence="2 3">
    <name type="scientific">Podospora didyma</name>
    <dbReference type="NCBI Taxonomy" id="330526"/>
    <lineage>
        <taxon>Eukaryota</taxon>
        <taxon>Fungi</taxon>
        <taxon>Dikarya</taxon>
        <taxon>Ascomycota</taxon>
        <taxon>Pezizomycotina</taxon>
        <taxon>Sordariomycetes</taxon>
        <taxon>Sordariomycetidae</taxon>
        <taxon>Sordariales</taxon>
        <taxon>Podosporaceae</taxon>
        <taxon>Podospora</taxon>
    </lineage>
</organism>
<name>A0AAE0KKU1_9PEZI</name>
<evidence type="ECO:0000313" key="3">
    <source>
        <dbReference type="Proteomes" id="UP001285441"/>
    </source>
</evidence>
<reference evidence="2" key="2">
    <citation type="submission" date="2023-06" db="EMBL/GenBank/DDBJ databases">
        <authorList>
            <consortium name="Lawrence Berkeley National Laboratory"/>
            <person name="Haridas S."/>
            <person name="Hensen N."/>
            <person name="Bonometti L."/>
            <person name="Westerberg I."/>
            <person name="Brannstrom I.O."/>
            <person name="Guillou S."/>
            <person name="Cros-Aarteil S."/>
            <person name="Calhoun S."/>
            <person name="Kuo A."/>
            <person name="Mondo S."/>
            <person name="Pangilinan J."/>
            <person name="Riley R."/>
            <person name="LaButti K."/>
            <person name="Andreopoulos B."/>
            <person name="Lipzen A."/>
            <person name="Chen C."/>
            <person name="Yanf M."/>
            <person name="Daum C."/>
            <person name="Ng V."/>
            <person name="Clum A."/>
            <person name="Steindorff A."/>
            <person name="Ohm R."/>
            <person name="Martin F."/>
            <person name="Silar P."/>
            <person name="Natvig D."/>
            <person name="Lalanne C."/>
            <person name="Gautier V."/>
            <person name="Ament-velasquez S.L."/>
            <person name="Kruys A."/>
            <person name="Hutchinson M.I."/>
            <person name="Powell A.J."/>
            <person name="Barry K."/>
            <person name="Miller A.N."/>
            <person name="Grigoriev I.V."/>
            <person name="Debuchy R."/>
            <person name="Gladieux P."/>
            <person name="Thoren M.H."/>
            <person name="Johannesson H."/>
        </authorList>
    </citation>
    <scope>NUCLEOTIDE SEQUENCE</scope>
    <source>
        <strain evidence="2">CBS 232.78</strain>
    </source>
</reference>
<evidence type="ECO:0008006" key="4">
    <source>
        <dbReference type="Google" id="ProtNLM"/>
    </source>
</evidence>
<feature type="signal peptide" evidence="1">
    <location>
        <begin position="1"/>
        <end position="23"/>
    </location>
</feature>
<keyword evidence="3" id="KW-1185">Reference proteome</keyword>
<dbReference type="EMBL" id="JAULSW010000006">
    <property type="protein sequence ID" value="KAK3378319.1"/>
    <property type="molecule type" value="Genomic_DNA"/>
</dbReference>
<feature type="chain" id="PRO_5042053878" description="Secreted protein" evidence="1">
    <location>
        <begin position="24"/>
        <end position="94"/>
    </location>
</feature>
<evidence type="ECO:0000256" key="1">
    <source>
        <dbReference type="SAM" id="SignalP"/>
    </source>
</evidence>
<evidence type="ECO:0000313" key="2">
    <source>
        <dbReference type="EMBL" id="KAK3378319.1"/>
    </source>
</evidence>
<protein>
    <recommendedName>
        <fullName evidence="4">Secreted protein</fullName>
    </recommendedName>
</protein>
<sequence>MTLVLFFFFFAFLSWYRNWPGSGEILKRNCKSVTITLGWPLTELLRQIGEHKIGTYMLFLFLFTDTDCILSQRLSHDLSISALSLLSNDGQNKP</sequence>